<feature type="repeat" description="WD" evidence="8">
    <location>
        <begin position="332"/>
        <end position="366"/>
    </location>
</feature>
<evidence type="ECO:0000256" key="1">
    <source>
        <dbReference type="ARBA" id="ARBA00004123"/>
    </source>
</evidence>
<dbReference type="PROSITE" id="PS50294">
    <property type="entry name" value="WD_REPEATS_REGION"/>
    <property type="match status" value="2"/>
</dbReference>
<dbReference type="EMBL" id="JBICBT010000406">
    <property type="protein sequence ID" value="KAL3114980.1"/>
    <property type="molecule type" value="Genomic_DNA"/>
</dbReference>
<reference evidence="10 12" key="1">
    <citation type="submission" date="2024-10" db="EMBL/GenBank/DDBJ databases">
        <authorList>
            <person name="Kim D."/>
        </authorList>
    </citation>
    <scope>NUCLEOTIDE SEQUENCE [LARGE SCALE GENOMIC DNA]</scope>
    <source>
        <strain evidence="10">BH-2024</strain>
    </source>
</reference>
<keyword evidence="3" id="KW-0963">Cytoplasm</keyword>
<accession>A0ABD2ITX1</accession>
<evidence type="ECO:0000313" key="11">
    <source>
        <dbReference type="EMBL" id="KAL3114980.1"/>
    </source>
</evidence>
<dbReference type="Pfam" id="PF00400">
    <property type="entry name" value="WD40"/>
    <property type="match status" value="5"/>
</dbReference>
<dbReference type="PANTHER" id="PTHR19855">
    <property type="entry name" value="WD40 REPEAT PROTEIN 12, 37"/>
    <property type="match status" value="1"/>
</dbReference>
<protein>
    <recommendedName>
        <fullName evidence="7">WD repeat-containing protein 37</fullName>
    </recommendedName>
</protein>
<feature type="compositionally biased region" description="Low complexity" evidence="9">
    <location>
        <begin position="125"/>
        <end position="143"/>
    </location>
</feature>
<proteinExistence type="predicted"/>
<feature type="region of interest" description="Disordered" evidence="9">
    <location>
        <begin position="94"/>
        <end position="145"/>
    </location>
</feature>
<keyword evidence="4 8" id="KW-0853">WD repeat</keyword>
<dbReference type="SUPFAM" id="SSF50978">
    <property type="entry name" value="WD40 repeat-like"/>
    <property type="match status" value="1"/>
</dbReference>
<dbReference type="InterPro" id="IPR015943">
    <property type="entry name" value="WD40/YVTN_repeat-like_dom_sf"/>
</dbReference>
<dbReference type="InterPro" id="IPR036322">
    <property type="entry name" value="WD40_repeat_dom_sf"/>
</dbReference>
<dbReference type="SMART" id="SM00320">
    <property type="entry name" value="WD40"/>
    <property type="match status" value="6"/>
</dbReference>
<evidence type="ECO:0000256" key="4">
    <source>
        <dbReference type="ARBA" id="ARBA00022574"/>
    </source>
</evidence>
<keyword evidence="12" id="KW-1185">Reference proteome</keyword>
<organism evidence="10 12">
    <name type="scientific">Heterodera trifolii</name>
    <dbReference type="NCBI Taxonomy" id="157864"/>
    <lineage>
        <taxon>Eukaryota</taxon>
        <taxon>Metazoa</taxon>
        <taxon>Ecdysozoa</taxon>
        <taxon>Nematoda</taxon>
        <taxon>Chromadorea</taxon>
        <taxon>Rhabditida</taxon>
        <taxon>Tylenchina</taxon>
        <taxon>Tylenchomorpha</taxon>
        <taxon>Tylenchoidea</taxon>
        <taxon>Heteroderidae</taxon>
        <taxon>Heteroderinae</taxon>
        <taxon>Heterodera</taxon>
    </lineage>
</organism>
<keyword evidence="5" id="KW-0677">Repeat</keyword>
<dbReference type="PROSITE" id="PS00678">
    <property type="entry name" value="WD_REPEATS_1"/>
    <property type="match status" value="1"/>
</dbReference>
<evidence type="ECO:0000256" key="6">
    <source>
        <dbReference type="ARBA" id="ARBA00023242"/>
    </source>
</evidence>
<comment type="caution">
    <text evidence="10">The sequence shown here is derived from an EMBL/GenBank/DDBJ whole genome shotgun (WGS) entry which is preliminary data.</text>
</comment>
<name>A0ABD2ITX1_9BILA</name>
<evidence type="ECO:0000256" key="8">
    <source>
        <dbReference type="PROSITE-ProRule" id="PRU00221"/>
    </source>
</evidence>
<dbReference type="EMBL" id="JBICBT010001148">
    <property type="protein sequence ID" value="KAL3080745.1"/>
    <property type="molecule type" value="Genomic_DNA"/>
</dbReference>
<dbReference type="Proteomes" id="UP001620626">
    <property type="component" value="Unassembled WGS sequence"/>
</dbReference>
<dbReference type="InterPro" id="IPR020472">
    <property type="entry name" value="WD40_PAC1"/>
</dbReference>
<dbReference type="CDD" id="cd00200">
    <property type="entry name" value="WD40"/>
    <property type="match status" value="1"/>
</dbReference>
<evidence type="ECO:0000256" key="2">
    <source>
        <dbReference type="ARBA" id="ARBA00004496"/>
    </source>
</evidence>
<evidence type="ECO:0000256" key="5">
    <source>
        <dbReference type="ARBA" id="ARBA00022737"/>
    </source>
</evidence>
<dbReference type="Gene3D" id="2.130.10.10">
    <property type="entry name" value="YVTN repeat-like/Quinoprotein amine dehydrogenase"/>
    <property type="match status" value="2"/>
</dbReference>
<dbReference type="PROSITE" id="PS50082">
    <property type="entry name" value="WD_REPEATS_2"/>
    <property type="match status" value="2"/>
</dbReference>
<evidence type="ECO:0000313" key="10">
    <source>
        <dbReference type="EMBL" id="KAL3080745.1"/>
    </source>
</evidence>
<evidence type="ECO:0000256" key="9">
    <source>
        <dbReference type="SAM" id="MobiDB-lite"/>
    </source>
</evidence>
<sequence length="500" mass="55189">MSSSAGNFSTPLSVFSAKSALSQLNSGMRSQCQTDGPIRVSSVSSDGIANVTEPMDSQRHKRRLYELFALIEKEMDALFMENCALRAQLGVQSEEKPAFDPPETPTNKNVASVQTVEFESEQKPSGTSSIKKNSSQSKQQRWKSAFKNPSSKLTLKVGANFPESKHKVVQSFKGHSDGVWHISTAQVGNSAHVIASASADQTSKIWFADHGSHPLVSYSGHKGSINSVAIRSETSRVFSAIYGKHLTLLTCGGDRSAHIWNVNLDQLLERRKDKENEEPTQQISQPITLLDGHSDVIMAGEWLIGGDQIITASWDRTANLFDAESGKIIKCLSGHDRELTSCSAHPSQKLVATASKDFTFRLWDFRDPIHSVAVFQGHNDFVTSVAFSALHHIVSGSDDRTVKVWDLRNMRSPISAIRLNSAANRISICNNKNLIAIPQDNRNISVFDLNGNKQTRIPRSAGKFHHRLVNACAWISDHPLNNLITCGFEKQIIGWRVHLP</sequence>
<dbReference type="PANTHER" id="PTHR19855:SF12">
    <property type="entry name" value="WD REPEAT-CONTAINING PROTEIN 37"/>
    <property type="match status" value="1"/>
</dbReference>
<comment type="subcellular location">
    <subcellularLocation>
        <location evidence="2">Cytoplasm</location>
    </subcellularLocation>
    <subcellularLocation>
        <location evidence="1">Nucleus</location>
    </subcellularLocation>
</comment>
<dbReference type="InterPro" id="IPR019775">
    <property type="entry name" value="WD40_repeat_CS"/>
</dbReference>
<keyword evidence="6" id="KW-0539">Nucleus</keyword>
<dbReference type="PRINTS" id="PR00320">
    <property type="entry name" value="GPROTEINBRPT"/>
</dbReference>
<feature type="compositionally biased region" description="Polar residues" evidence="9">
    <location>
        <begin position="105"/>
        <end position="117"/>
    </location>
</feature>
<dbReference type="GO" id="GO:0005634">
    <property type="term" value="C:nucleus"/>
    <property type="evidence" value="ECO:0007669"/>
    <property type="project" value="UniProtKB-SubCell"/>
</dbReference>
<evidence type="ECO:0000256" key="3">
    <source>
        <dbReference type="ARBA" id="ARBA00022490"/>
    </source>
</evidence>
<gene>
    <name evidence="11" type="ORF">niasHT_011416</name>
    <name evidence="10" type="ORF">niasHT_039337</name>
</gene>
<evidence type="ECO:0000313" key="12">
    <source>
        <dbReference type="Proteomes" id="UP001620626"/>
    </source>
</evidence>
<feature type="repeat" description="WD" evidence="8">
    <location>
        <begin position="375"/>
        <end position="415"/>
    </location>
</feature>
<dbReference type="AlphaFoldDB" id="A0ABD2ITX1"/>
<dbReference type="InterPro" id="IPR001680">
    <property type="entry name" value="WD40_rpt"/>
</dbReference>
<evidence type="ECO:0000256" key="7">
    <source>
        <dbReference type="ARBA" id="ARBA00040954"/>
    </source>
</evidence>
<dbReference type="GO" id="GO:0005737">
    <property type="term" value="C:cytoplasm"/>
    <property type="evidence" value="ECO:0007669"/>
    <property type="project" value="UniProtKB-SubCell"/>
</dbReference>